<organism evidence="1">
    <name type="scientific">Adineta vaga</name>
    <name type="common">Rotifer</name>
    <name type="synonym">Callidina vaga</name>
    <dbReference type="NCBI Taxonomy" id="104782"/>
    <lineage>
        <taxon>Eukaryota</taxon>
        <taxon>Metazoa</taxon>
        <taxon>Spiralia</taxon>
        <taxon>Gnathifera</taxon>
        <taxon>Rotifera</taxon>
        <taxon>Eurotatoria</taxon>
        <taxon>Bdelloidea</taxon>
        <taxon>Adinetida</taxon>
        <taxon>Adinetidae</taxon>
        <taxon>Adineta</taxon>
    </lineage>
</organism>
<proteinExistence type="predicted"/>
<name>D4NWE3_ADIVA</name>
<accession>D4NWE3</accession>
<sequence>MFYFIVLEIKFSMDEPFRYFQQHRIDEQLLKTPSFVKALQLIETTIANPNLSVKFAQTCVPTLRNEPLFDLTESLKHILTIYQHQVIVLQNINLKIDSFADNWSIFSLGHRRSSSFDEITLNRSLINGSIDIDTNDIETYSRLAFFFYAKLLHEVAHACLAEMGRQMPHGDYDERFSSPATHALAGEAGDSIERHFFGSVVDVVGDYTNTEKNIFKIDHVILREKRSKQVVTNDYLLSFNKLNLALIKSIPTIVTKNLPSVASVTQNQSPKRKRKSK</sequence>
<protein>
    <submittedName>
        <fullName evidence="1">Uncharacterized protein</fullName>
    </submittedName>
</protein>
<dbReference type="EMBL" id="GU373045">
    <property type="protein sequence ID" value="ADD91462.1"/>
    <property type="molecule type" value="Genomic_DNA"/>
</dbReference>
<reference evidence="1" key="1">
    <citation type="submission" date="2009-12" db="EMBL/GenBank/DDBJ databases">
        <title>Genome structure of bdelloid rotifers: shaped by asexuality or desiccation?</title>
        <authorList>
            <person name="Gladyshev E.A."/>
            <person name="Arkhipova I.R."/>
        </authorList>
    </citation>
    <scope>NUCLEOTIDE SEQUENCE</scope>
</reference>
<dbReference type="AlphaFoldDB" id="D4NWE3"/>
<evidence type="ECO:0000313" key="1">
    <source>
        <dbReference type="EMBL" id="ADD91462.1"/>
    </source>
</evidence>